<dbReference type="STRING" id="1334629.MFUL124B02_13985"/>
<gene>
    <name evidence="1" type="ORF">MFU01_53060</name>
</gene>
<dbReference type="AlphaFoldDB" id="A0A511T802"/>
<proteinExistence type="predicted"/>
<evidence type="ECO:0000313" key="1">
    <source>
        <dbReference type="EMBL" id="GEN10269.1"/>
    </source>
</evidence>
<protein>
    <submittedName>
        <fullName evidence="1">Uncharacterized protein</fullName>
    </submittedName>
</protein>
<dbReference type="EMBL" id="BJXR01000037">
    <property type="protein sequence ID" value="GEN10269.1"/>
    <property type="molecule type" value="Genomic_DNA"/>
</dbReference>
<accession>A0A511T802</accession>
<comment type="caution">
    <text evidence="1">The sequence shown here is derived from an EMBL/GenBank/DDBJ whole genome shotgun (WGS) entry which is preliminary data.</text>
</comment>
<dbReference type="Proteomes" id="UP000321514">
    <property type="component" value="Unassembled WGS sequence"/>
</dbReference>
<reference evidence="1 2" key="1">
    <citation type="submission" date="2019-07" db="EMBL/GenBank/DDBJ databases">
        <title>Whole genome shotgun sequence of Myxococcus fulvus NBRC 100333.</title>
        <authorList>
            <person name="Hosoyama A."/>
            <person name="Uohara A."/>
            <person name="Ohji S."/>
            <person name="Ichikawa N."/>
        </authorList>
    </citation>
    <scope>NUCLEOTIDE SEQUENCE [LARGE SCALE GENOMIC DNA]</scope>
    <source>
        <strain evidence="1 2">NBRC 100333</strain>
    </source>
</reference>
<organism evidence="1 2">
    <name type="scientific">Myxococcus fulvus</name>
    <dbReference type="NCBI Taxonomy" id="33"/>
    <lineage>
        <taxon>Bacteria</taxon>
        <taxon>Pseudomonadati</taxon>
        <taxon>Myxococcota</taxon>
        <taxon>Myxococcia</taxon>
        <taxon>Myxococcales</taxon>
        <taxon>Cystobacterineae</taxon>
        <taxon>Myxococcaceae</taxon>
        <taxon>Myxococcus</taxon>
    </lineage>
</organism>
<name>A0A511T802_MYXFU</name>
<sequence>MDMTTPRHICLHIDELVLHGVPASQREQVGEAVRVELTRLLTEQGLPQGLSGAVPRVDAGTIHTRPHAAPQSLGVQVAQAVYAGLGQGGPTR</sequence>
<evidence type="ECO:0000313" key="2">
    <source>
        <dbReference type="Proteomes" id="UP000321514"/>
    </source>
</evidence>